<evidence type="ECO:0000313" key="2">
    <source>
        <dbReference type="EMBL" id="CAB3981559.1"/>
    </source>
</evidence>
<organism evidence="2 3">
    <name type="scientific">Paramuricea clavata</name>
    <name type="common">Red gorgonian</name>
    <name type="synonym">Violescent sea-whip</name>
    <dbReference type="NCBI Taxonomy" id="317549"/>
    <lineage>
        <taxon>Eukaryota</taxon>
        <taxon>Metazoa</taxon>
        <taxon>Cnidaria</taxon>
        <taxon>Anthozoa</taxon>
        <taxon>Octocorallia</taxon>
        <taxon>Malacalcyonacea</taxon>
        <taxon>Plexauridae</taxon>
        <taxon>Paramuricea</taxon>
    </lineage>
</organism>
<feature type="compositionally biased region" description="Polar residues" evidence="1">
    <location>
        <begin position="24"/>
        <end position="43"/>
    </location>
</feature>
<dbReference type="Proteomes" id="UP001152795">
    <property type="component" value="Unassembled WGS sequence"/>
</dbReference>
<accession>A0A7D9HCR5</accession>
<gene>
    <name evidence="2" type="ORF">PACLA_8A078528</name>
</gene>
<keyword evidence="3" id="KW-1185">Reference proteome</keyword>
<reference evidence="2" key="1">
    <citation type="submission" date="2020-04" db="EMBL/GenBank/DDBJ databases">
        <authorList>
            <person name="Alioto T."/>
            <person name="Alioto T."/>
            <person name="Gomez Garrido J."/>
        </authorList>
    </citation>
    <scope>NUCLEOTIDE SEQUENCE</scope>
    <source>
        <strain evidence="2">A484AB</strain>
    </source>
</reference>
<dbReference type="AlphaFoldDB" id="A0A7D9HCR5"/>
<comment type="caution">
    <text evidence="2">The sequence shown here is derived from an EMBL/GenBank/DDBJ whole genome shotgun (WGS) entry which is preliminary data.</text>
</comment>
<sequence>MRDVVHSNTFSTSFGKSSARHQKNSASSPNKRLGSDINQNMVEKNSRLQAERSKSESAGYGGYNNQNVSVAVKAEEDVVYVTSPAIQGNKETGDDNSSNGSERNENLFGRDNDASFHNDSGELHHTSSADRLPNNEEAYITV</sequence>
<feature type="region of interest" description="Disordered" evidence="1">
    <location>
        <begin position="82"/>
        <end position="142"/>
    </location>
</feature>
<name>A0A7D9HCR5_PARCT</name>
<dbReference type="EMBL" id="CACRXK020000403">
    <property type="protein sequence ID" value="CAB3981559.1"/>
    <property type="molecule type" value="Genomic_DNA"/>
</dbReference>
<evidence type="ECO:0000256" key="1">
    <source>
        <dbReference type="SAM" id="MobiDB-lite"/>
    </source>
</evidence>
<feature type="compositionally biased region" description="Polar residues" evidence="1">
    <location>
        <begin position="1"/>
        <end position="16"/>
    </location>
</feature>
<feature type="compositionally biased region" description="Basic and acidic residues" evidence="1">
    <location>
        <begin position="102"/>
        <end position="128"/>
    </location>
</feature>
<feature type="compositionally biased region" description="Polar residues" evidence="1">
    <location>
        <begin position="84"/>
        <end position="101"/>
    </location>
</feature>
<feature type="compositionally biased region" description="Basic and acidic residues" evidence="1">
    <location>
        <begin position="44"/>
        <end position="55"/>
    </location>
</feature>
<proteinExistence type="predicted"/>
<feature type="region of interest" description="Disordered" evidence="1">
    <location>
        <begin position="1"/>
        <end position="64"/>
    </location>
</feature>
<protein>
    <submittedName>
        <fullName evidence="2">Uncharacterized protein</fullName>
    </submittedName>
</protein>
<evidence type="ECO:0000313" key="3">
    <source>
        <dbReference type="Proteomes" id="UP001152795"/>
    </source>
</evidence>